<protein>
    <recommendedName>
        <fullName evidence="3">SIR2-like domain-containing protein</fullName>
    </recommendedName>
</protein>
<evidence type="ECO:0008006" key="3">
    <source>
        <dbReference type="Google" id="ProtNLM"/>
    </source>
</evidence>
<dbReference type="EMBL" id="JAABNT010000009">
    <property type="protein sequence ID" value="NEK23723.1"/>
    <property type="molecule type" value="Genomic_DNA"/>
</dbReference>
<evidence type="ECO:0000313" key="2">
    <source>
        <dbReference type="Proteomes" id="UP000468591"/>
    </source>
</evidence>
<dbReference type="AlphaFoldDB" id="A0A6P0CGY7"/>
<gene>
    <name evidence="1" type="ORF">GV827_15085</name>
</gene>
<organism evidence="1 2">
    <name type="scientific">Sulfitobacter sediminilitoris</name>
    <dbReference type="NCBI Taxonomy" id="2698830"/>
    <lineage>
        <taxon>Bacteria</taxon>
        <taxon>Pseudomonadati</taxon>
        <taxon>Pseudomonadota</taxon>
        <taxon>Alphaproteobacteria</taxon>
        <taxon>Rhodobacterales</taxon>
        <taxon>Roseobacteraceae</taxon>
        <taxon>Sulfitobacter</taxon>
    </lineage>
</organism>
<dbReference type="Proteomes" id="UP000468591">
    <property type="component" value="Unassembled WGS sequence"/>
</dbReference>
<accession>A0A6P0CGY7</accession>
<name>A0A6P0CGY7_9RHOB</name>
<reference evidence="1 2" key="1">
    <citation type="submission" date="2020-01" db="EMBL/GenBank/DDBJ databases">
        <title>Sulfitobacter sediminilitoris sp. nov., isolated from a tidal flat.</title>
        <authorList>
            <person name="Park S."/>
            <person name="Yoon J.-H."/>
        </authorList>
    </citation>
    <scope>NUCLEOTIDE SEQUENCE [LARGE SCALE GENOMIC DNA]</scope>
    <source>
        <strain evidence="1 2">JBTF-M27</strain>
    </source>
</reference>
<evidence type="ECO:0000313" key="1">
    <source>
        <dbReference type="EMBL" id="NEK23723.1"/>
    </source>
</evidence>
<sequence>MNALNVIHPYGSIGDLVIDAGQMGYFGEERNTNTILRATSDVRTFTEGVADANTPREISEALQGARLLIFLGFSFIDLNMRLLPGDGVSVERILATTKGRSSDTKNRIENSLAGDYADDDHSRIELFDGYCWKLFWDFDHYLANNEHA</sequence>
<dbReference type="RefSeq" id="WP_164354644.1">
    <property type="nucleotide sequence ID" value="NZ_JAABNT010000009.1"/>
</dbReference>
<proteinExistence type="predicted"/>
<keyword evidence="2" id="KW-1185">Reference proteome</keyword>
<comment type="caution">
    <text evidence="1">The sequence shown here is derived from an EMBL/GenBank/DDBJ whole genome shotgun (WGS) entry which is preliminary data.</text>
</comment>